<organism evidence="1 2">
    <name type="scientific">Hypoxylon rubiginosum</name>
    <dbReference type="NCBI Taxonomy" id="110542"/>
    <lineage>
        <taxon>Eukaryota</taxon>
        <taxon>Fungi</taxon>
        <taxon>Dikarya</taxon>
        <taxon>Ascomycota</taxon>
        <taxon>Pezizomycotina</taxon>
        <taxon>Sordariomycetes</taxon>
        <taxon>Xylariomycetidae</taxon>
        <taxon>Xylariales</taxon>
        <taxon>Hypoxylaceae</taxon>
        <taxon>Hypoxylon</taxon>
    </lineage>
</organism>
<dbReference type="Proteomes" id="UP001497700">
    <property type="component" value="Unassembled WGS sequence"/>
</dbReference>
<accession>A0ACB9YS01</accession>
<dbReference type="EMBL" id="MU393537">
    <property type="protein sequence ID" value="KAI4861987.1"/>
    <property type="molecule type" value="Genomic_DNA"/>
</dbReference>
<evidence type="ECO:0000313" key="2">
    <source>
        <dbReference type="Proteomes" id="UP001497700"/>
    </source>
</evidence>
<sequence length="324" mass="36365">MDDPNKPTPDNDHRLLRYGARKRPNSEERARNPSQWRQFDESFPTRFVRSFLMSPPIMPPPGIPDPQPTPQSRPDNQEGFTPMNPWPGQVLDAGPLWVAQLAATGASPHYRGNPYLAANQSANIREELNTALWITNLPPNCTHFMLLNSIRNCGKVYATVINPPEDAIARPRPGTSRTHTTSASKLVFFDREGVNRLMAQSMAGTFTVGGYVPRVLPNRIKSGPREPGPQCRVLHIEGPSDIVNQPSLHRFFQTKFTYELESVATLATYGDVTRQEWRFGSFRCQAESARQSIAREKDRHANLEGARGDLWARVVVHYGVDPCA</sequence>
<proteinExistence type="predicted"/>
<gene>
    <name evidence="1" type="ORF">F4820DRAFT_464158</name>
</gene>
<reference evidence="1 2" key="1">
    <citation type="journal article" date="2022" name="New Phytol.">
        <title>Ecological generalism drives hyperdiversity of secondary metabolite gene clusters in xylarialean endophytes.</title>
        <authorList>
            <person name="Franco M.E.E."/>
            <person name="Wisecaver J.H."/>
            <person name="Arnold A.E."/>
            <person name="Ju Y.M."/>
            <person name="Slot J.C."/>
            <person name="Ahrendt S."/>
            <person name="Moore L.P."/>
            <person name="Eastman K.E."/>
            <person name="Scott K."/>
            <person name="Konkel Z."/>
            <person name="Mondo S.J."/>
            <person name="Kuo A."/>
            <person name="Hayes R.D."/>
            <person name="Haridas S."/>
            <person name="Andreopoulos B."/>
            <person name="Riley R."/>
            <person name="LaButti K."/>
            <person name="Pangilinan J."/>
            <person name="Lipzen A."/>
            <person name="Amirebrahimi M."/>
            <person name="Yan J."/>
            <person name="Adam C."/>
            <person name="Keymanesh K."/>
            <person name="Ng V."/>
            <person name="Louie K."/>
            <person name="Northen T."/>
            <person name="Drula E."/>
            <person name="Henrissat B."/>
            <person name="Hsieh H.M."/>
            <person name="Youens-Clark K."/>
            <person name="Lutzoni F."/>
            <person name="Miadlikowska J."/>
            <person name="Eastwood D.C."/>
            <person name="Hamelin R.C."/>
            <person name="Grigoriev I.V."/>
            <person name="U'Ren J.M."/>
        </authorList>
    </citation>
    <scope>NUCLEOTIDE SEQUENCE [LARGE SCALE GENOMIC DNA]</scope>
    <source>
        <strain evidence="1 2">CBS 119005</strain>
    </source>
</reference>
<keyword evidence="2" id="KW-1185">Reference proteome</keyword>
<name>A0ACB9YS01_9PEZI</name>
<protein>
    <submittedName>
        <fullName evidence="1">Uncharacterized protein</fullName>
    </submittedName>
</protein>
<comment type="caution">
    <text evidence="1">The sequence shown here is derived from an EMBL/GenBank/DDBJ whole genome shotgun (WGS) entry which is preliminary data.</text>
</comment>
<evidence type="ECO:0000313" key="1">
    <source>
        <dbReference type="EMBL" id="KAI4861987.1"/>
    </source>
</evidence>